<dbReference type="InterPro" id="IPR054816">
    <property type="entry name" value="Lipoprotein_mollicutes-type_CS"/>
</dbReference>
<proteinExistence type="predicted"/>
<dbReference type="NCBIfam" id="NF038029">
    <property type="entry name" value="LP_plasma"/>
    <property type="match status" value="1"/>
</dbReference>
<keyword evidence="3" id="KW-1185">Reference proteome</keyword>
<dbReference type="KEGG" id="skn:SKUN_00559"/>
<feature type="compositionally biased region" description="Polar residues" evidence="1">
    <location>
        <begin position="43"/>
        <end position="53"/>
    </location>
</feature>
<accession>A0A0K2JFT6</accession>
<dbReference type="STRING" id="273035.SKUN_00559"/>
<name>A0A0K2JFT6_SPIKU</name>
<dbReference type="EMBL" id="CP010899">
    <property type="protein sequence ID" value="ALA97454.1"/>
    <property type="molecule type" value="Genomic_DNA"/>
</dbReference>
<evidence type="ECO:0000313" key="2">
    <source>
        <dbReference type="EMBL" id="ALA97454.1"/>
    </source>
</evidence>
<protein>
    <recommendedName>
        <fullName evidence="4">Lipoprotein</fullName>
    </recommendedName>
</protein>
<dbReference type="AlphaFoldDB" id="A0A0K2JFT6"/>
<dbReference type="Proteomes" id="UP000062963">
    <property type="component" value="Chromosome"/>
</dbReference>
<organism evidence="2 3">
    <name type="scientific">Spiroplasma kunkelii CR2-3x</name>
    <dbReference type="NCBI Taxonomy" id="273035"/>
    <lineage>
        <taxon>Bacteria</taxon>
        <taxon>Bacillati</taxon>
        <taxon>Mycoplasmatota</taxon>
        <taxon>Mollicutes</taxon>
        <taxon>Entomoplasmatales</taxon>
        <taxon>Spiroplasmataceae</taxon>
        <taxon>Spiroplasma</taxon>
    </lineage>
</organism>
<sequence length="53" mass="5917">MKKWLSILGTIGLTATSTTTLISCKKPNNKNENKENNKPELSYNPQQPPENSN</sequence>
<evidence type="ECO:0000313" key="3">
    <source>
        <dbReference type="Proteomes" id="UP000062963"/>
    </source>
</evidence>
<gene>
    <name evidence="2" type="ORF">SKUN_00559</name>
</gene>
<evidence type="ECO:0000256" key="1">
    <source>
        <dbReference type="SAM" id="MobiDB-lite"/>
    </source>
</evidence>
<reference evidence="2 3" key="1">
    <citation type="journal article" date="2015" name="Genome Announc.">
        <title>Complete Genome Sequence of Spiroplasma kunkelii Strain CR2-3x, Causal Agent of Corn Stunt Disease in Zea mays L.</title>
        <authorList>
            <person name="Davis R.E."/>
            <person name="Shao J."/>
            <person name="Dally E.L."/>
            <person name="Zhao Y."/>
            <person name="Gasparich G.E."/>
            <person name="Gaynor B.J."/>
            <person name="Athey J.C."/>
            <person name="Harrison N.A."/>
            <person name="Donofrio N."/>
        </authorList>
    </citation>
    <scope>NUCLEOTIDE SEQUENCE [LARGE SCALE GENOMIC DNA]</scope>
    <source>
        <strain evidence="2 3">CR2-3x</strain>
    </source>
</reference>
<dbReference type="PATRIC" id="fig|273035.7.peg.658"/>
<feature type="compositionally biased region" description="Basic and acidic residues" evidence="1">
    <location>
        <begin position="29"/>
        <end position="38"/>
    </location>
</feature>
<dbReference type="PROSITE" id="PS51257">
    <property type="entry name" value="PROKAR_LIPOPROTEIN"/>
    <property type="match status" value="1"/>
</dbReference>
<feature type="region of interest" description="Disordered" evidence="1">
    <location>
        <begin position="23"/>
        <end position="53"/>
    </location>
</feature>
<dbReference type="RefSeq" id="WP_158500743.1">
    <property type="nucleotide sequence ID" value="NZ_CP010899.1"/>
</dbReference>
<evidence type="ECO:0008006" key="4">
    <source>
        <dbReference type="Google" id="ProtNLM"/>
    </source>
</evidence>